<keyword evidence="6" id="KW-0408">Iron</keyword>
<keyword evidence="3" id="KW-1134">Transmembrane beta strand</keyword>
<dbReference type="GO" id="GO:0009279">
    <property type="term" value="C:cell outer membrane"/>
    <property type="evidence" value="ECO:0007669"/>
    <property type="project" value="UniProtKB-SubCell"/>
</dbReference>
<dbReference type="GO" id="GO:0006826">
    <property type="term" value="P:iron ion transport"/>
    <property type="evidence" value="ECO:0007669"/>
    <property type="project" value="UniProtKB-KW"/>
</dbReference>
<evidence type="ECO:0000313" key="11">
    <source>
        <dbReference type="EMBL" id="VFS63751.1"/>
    </source>
</evidence>
<keyword evidence="8" id="KW-0798">TonB box</keyword>
<dbReference type="Gene3D" id="2.40.170.20">
    <property type="entry name" value="TonB-dependent receptor, beta-barrel domain"/>
    <property type="match status" value="1"/>
</dbReference>
<gene>
    <name evidence="11" type="ORF">NCTC12993_02812</name>
</gene>
<dbReference type="AlphaFoldDB" id="A0A485AT08"/>
<evidence type="ECO:0000313" key="12">
    <source>
        <dbReference type="Proteomes" id="UP000401081"/>
    </source>
</evidence>
<evidence type="ECO:0000256" key="5">
    <source>
        <dbReference type="ARBA" id="ARBA00022692"/>
    </source>
</evidence>
<comment type="subcellular location">
    <subcellularLocation>
        <location evidence="1">Cell outer membrane</location>
        <topology evidence="1">Multi-pass membrane protein</topology>
    </subcellularLocation>
</comment>
<keyword evidence="4" id="KW-0410">Iron transport</keyword>
<keyword evidence="11" id="KW-0675">Receptor</keyword>
<keyword evidence="7" id="KW-0406">Ion transport</keyword>
<evidence type="ECO:0000256" key="4">
    <source>
        <dbReference type="ARBA" id="ARBA00022496"/>
    </source>
</evidence>
<dbReference type="PANTHER" id="PTHR32552">
    <property type="entry name" value="FERRICHROME IRON RECEPTOR-RELATED"/>
    <property type="match status" value="1"/>
</dbReference>
<dbReference type="InterPro" id="IPR036942">
    <property type="entry name" value="Beta-barrel_TonB_sf"/>
</dbReference>
<dbReference type="PANTHER" id="PTHR32552:SF81">
    <property type="entry name" value="TONB-DEPENDENT OUTER MEMBRANE RECEPTOR"/>
    <property type="match status" value="1"/>
</dbReference>
<evidence type="ECO:0000256" key="7">
    <source>
        <dbReference type="ARBA" id="ARBA00023065"/>
    </source>
</evidence>
<dbReference type="EMBL" id="CAADJD010000018">
    <property type="protein sequence ID" value="VFS63751.1"/>
    <property type="molecule type" value="Genomic_DNA"/>
</dbReference>
<evidence type="ECO:0000256" key="1">
    <source>
        <dbReference type="ARBA" id="ARBA00004571"/>
    </source>
</evidence>
<evidence type="ECO:0000256" key="8">
    <source>
        <dbReference type="ARBA" id="ARBA00023077"/>
    </source>
</evidence>
<keyword evidence="5" id="KW-0812">Transmembrane</keyword>
<proteinExistence type="predicted"/>
<dbReference type="SUPFAM" id="SSF56935">
    <property type="entry name" value="Porins"/>
    <property type="match status" value="1"/>
</dbReference>
<keyword evidence="12" id="KW-1185">Reference proteome</keyword>
<accession>A0A485AT08</accession>
<keyword evidence="2" id="KW-0813">Transport</keyword>
<keyword evidence="9" id="KW-0472">Membrane</keyword>
<evidence type="ECO:0000256" key="9">
    <source>
        <dbReference type="ARBA" id="ARBA00023136"/>
    </source>
</evidence>
<dbReference type="InterPro" id="IPR039426">
    <property type="entry name" value="TonB-dep_rcpt-like"/>
</dbReference>
<protein>
    <submittedName>
        <fullName evidence="11">Outer membrane receptor for ferric coprogen and ferric-rhodotorulic acid</fullName>
    </submittedName>
</protein>
<evidence type="ECO:0000256" key="6">
    <source>
        <dbReference type="ARBA" id="ARBA00023004"/>
    </source>
</evidence>
<name>A0A485AT08_KLUCR</name>
<dbReference type="Proteomes" id="UP000401081">
    <property type="component" value="Unassembled WGS sequence"/>
</dbReference>
<evidence type="ECO:0000256" key="10">
    <source>
        <dbReference type="ARBA" id="ARBA00023237"/>
    </source>
</evidence>
<evidence type="ECO:0000256" key="3">
    <source>
        <dbReference type="ARBA" id="ARBA00022452"/>
    </source>
</evidence>
<evidence type="ECO:0000256" key="2">
    <source>
        <dbReference type="ARBA" id="ARBA00022448"/>
    </source>
</evidence>
<keyword evidence="10" id="KW-0998">Cell outer membrane</keyword>
<reference evidence="11 12" key="1">
    <citation type="submission" date="2019-03" db="EMBL/GenBank/DDBJ databases">
        <authorList>
            <consortium name="Pathogen Informatics"/>
        </authorList>
    </citation>
    <scope>NUCLEOTIDE SEQUENCE [LARGE SCALE GENOMIC DNA]</scope>
    <source>
        <strain evidence="11 12">NCTC12993</strain>
    </source>
</reference>
<organism evidence="11 12">
    <name type="scientific">Kluyvera cryocrescens</name>
    <name type="common">Kluyvera citrophila</name>
    <dbReference type="NCBI Taxonomy" id="580"/>
    <lineage>
        <taxon>Bacteria</taxon>
        <taxon>Pseudomonadati</taxon>
        <taxon>Pseudomonadota</taxon>
        <taxon>Gammaproteobacteria</taxon>
        <taxon>Enterobacterales</taxon>
        <taxon>Enterobacteriaceae</taxon>
        <taxon>Kluyvera</taxon>
    </lineage>
</organism>
<sequence length="128" mass="14265">MDFSGPIDDGDRVKYRLNLLNDEGHGYTSGSHKRRQLASLGLDFQLTDKTVLESNFSYYHYYEKGMPGSFALAKGVHFPSPLDPTKSKYGQSYAGNDDETSTASLHIKHDFDGNWLLDVGGTAPDRRS</sequence>